<dbReference type="Pfam" id="PF00083">
    <property type="entry name" value="Sugar_tr"/>
    <property type="match status" value="1"/>
</dbReference>
<evidence type="ECO:0000256" key="3">
    <source>
        <dbReference type="ARBA" id="ARBA00022989"/>
    </source>
</evidence>
<evidence type="ECO:0000256" key="1">
    <source>
        <dbReference type="ARBA" id="ARBA00004141"/>
    </source>
</evidence>
<dbReference type="PANTHER" id="PTHR24064">
    <property type="entry name" value="SOLUTE CARRIER FAMILY 22 MEMBER"/>
    <property type="match status" value="1"/>
</dbReference>
<dbReference type="InterPro" id="IPR005828">
    <property type="entry name" value="MFS_sugar_transport-like"/>
</dbReference>
<feature type="transmembrane region" description="Helical" evidence="5">
    <location>
        <begin position="279"/>
        <end position="296"/>
    </location>
</feature>
<reference evidence="8" key="1">
    <citation type="submission" date="2016-04" db="UniProtKB">
        <authorList>
            <consortium name="WormBaseParasite"/>
        </authorList>
    </citation>
    <scope>IDENTIFICATION</scope>
</reference>
<dbReference type="Gene3D" id="1.20.1250.20">
    <property type="entry name" value="MFS general substrate transporter like domains"/>
    <property type="match status" value="1"/>
</dbReference>
<evidence type="ECO:0000256" key="4">
    <source>
        <dbReference type="ARBA" id="ARBA00023136"/>
    </source>
</evidence>
<feature type="transmembrane region" description="Helical" evidence="5">
    <location>
        <begin position="148"/>
        <end position="169"/>
    </location>
</feature>
<feature type="transmembrane region" description="Helical" evidence="5">
    <location>
        <begin position="203"/>
        <end position="221"/>
    </location>
</feature>
<sequence length="483" mass="54805">MLFDINLFHLFVLITWQFSIFFGSQMIFPIFSNYTPRWRCGSESSFGTDCNVYRNCTNIQFEDASSYCRMHESAVLEYDWICDNRWKASLFEQVQFVGVLLGTQIFGAFSDAYGRKPVAITALTVGILSNFISGLIKDWRWLMVSRFFVGLGIGGTIVGVCTFIMEMLLPKQRMALRAFFNWGVARLLMTFIAWILPEWRASTLANAVTALPALLIVLFILPESPTWLIGKERLDDVEKSEKKIAKIVGKSYVKKQHCIPEKNKRLSDVFRVPEYRKRLFVLWMMWFTAALCGYGTDLISNRIIGNLYINQAIFSILMTVSKIILVIVDSSCPNFNRRRLHQYSQALCCFFFLLLSIMLAAGYRGVPILAISSLGTVFNEYTWDACYLCAVETMPTSMRASSLGSCSFIARVGSLCSPILSYLATTWRPAPYLIVTAVGIVNLIVSCLYLVETKNINLEKVGENQNDANQEEMVTMIDKSPKS</sequence>
<feature type="transmembrane region" description="Helical" evidence="5">
    <location>
        <begin position="340"/>
        <end position="362"/>
    </location>
</feature>
<dbReference type="SUPFAM" id="SSF103473">
    <property type="entry name" value="MFS general substrate transporter"/>
    <property type="match status" value="1"/>
</dbReference>
<feature type="transmembrane region" description="Helical" evidence="5">
    <location>
        <begin position="6"/>
        <end position="31"/>
    </location>
</feature>
<feature type="transmembrane region" description="Helical" evidence="5">
    <location>
        <begin position="430"/>
        <end position="451"/>
    </location>
</feature>
<dbReference type="InterPro" id="IPR036259">
    <property type="entry name" value="MFS_trans_sf"/>
</dbReference>
<accession>A0A158R4N3</accession>
<protein>
    <submittedName>
        <fullName evidence="8">MFS domain-containing protein</fullName>
    </submittedName>
</protein>
<dbReference type="Proteomes" id="UP000046393">
    <property type="component" value="Unplaced"/>
</dbReference>
<evidence type="ECO:0000256" key="2">
    <source>
        <dbReference type="ARBA" id="ARBA00022692"/>
    </source>
</evidence>
<dbReference type="InterPro" id="IPR005829">
    <property type="entry name" value="Sugar_transporter_CS"/>
</dbReference>
<evidence type="ECO:0000256" key="5">
    <source>
        <dbReference type="SAM" id="Phobius"/>
    </source>
</evidence>
<dbReference type="PROSITE" id="PS50850">
    <property type="entry name" value="MFS"/>
    <property type="match status" value="1"/>
</dbReference>
<dbReference type="PROSITE" id="PS00217">
    <property type="entry name" value="SUGAR_TRANSPORT_2"/>
    <property type="match status" value="1"/>
</dbReference>
<dbReference type="WBParaSite" id="SMUV_0000391901-mRNA-1">
    <property type="protein sequence ID" value="SMUV_0000391901-mRNA-1"/>
    <property type="gene ID" value="SMUV_0000391901"/>
</dbReference>
<dbReference type="STRING" id="451379.A0A158R4N3"/>
<dbReference type="AlphaFoldDB" id="A0A158R4N3"/>
<organism evidence="7 8">
    <name type="scientific">Syphacia muris</name>
    <dbReference type="NCBI Taxonomy" id="451379"/>
    <lineage>
        <taxon>Eukaryota</taxon>
        <taxon>Metazoa</taxon>
        <taxon>Ecdysozoa</taxon>
        <taxon>Nematoda</taxon>
        <taxon>Chromadorea</taxon>
        <taxon>Rhabditida</taxon>
        <taxon>Spirurina</taxon>
        <taxon>Oxyuridomorpha</taxon>
        <taxon>Oxyuroidea</taxon>
        <taxon>Oxyuridae</taxon>
        <taxon>Syphacia</taxon>
    </lineage>
</organism>
<evidence type="ECO:0000259" key="6">
    <source>
        <dbReference type="PROSITE" id="PS50850"/>
    </source>
</evidence>
<dbReference type="GO" id="GO:0016020">
    <property type="term" value="C:membrane"/>
    <property type="evidence" value="ECO:0007669"/>
    <property type="project" value="UniProtKB-SubCell"/>
</dbReference>
<feature type="domain" description="Major facilitator superfamily (MFS) profile" evidence="6">
    <location>
        <begin position="1"/>
        <end position="454"/>
    </location>
</feature>
<dbReference type="GO" id="GO:0022857">
    <property type="term" value="F:transmembrane transporter activity"/>
    <property type="evidence" value="ECO:0007669"/>
    <property type="project" value="InterPro"/>
</dbReference>
<keyword evidence="7" id="KW-1185">Reference proteome</keyword>
<dbReference type="InterPro" id="IPR020846">
    <property type="entry name" value="MFS_dom"/>
</dbReference>
<keyword evidence="4 5" id="KW-0472">Membrane</keyword>
<evidence type="ECO:0000313" key="7">
    <source>
        <dbReference type="Proteomes" id="UP000046393"/>
    </source>
</evidence>
<keyword evidence="2 5" id="KW-0812">Transmembrane</keyword>
<proteinExistence type="predicted"/>
<keyword evidence="3 5" id="KW-1133">Transmembrane helix</keyword>
<comment type="subcellular location">
    <subcellularLocation>
        <location evidence="1">Membrane</location>
        <topology evidence="1">Multi-pass membrane protein</topology>
    </subcellularLocation>
</comment>
<evidence type="ECO:0000313" key="8">
    <source>
        <dbReference type="WBParaSite" id="SMUV_0000391901-mRNA-1"/>
    </source>
</evidence>
<name>A0A158R4N3_9BILA</name>
<feature type="transmembrane region" description="Helical" evidence="5">
    <location>
        <begin position="308"/>
        <end position="328"/>
    </location>
</feature>
<feature type="transmembrane region" description="Helical" evidence="5">
    <location>
        <begin position="118"/>
        <end position="136"/>
    </location>
</feature>